<dbReference type="EMBL" id="JADKPN010000001">
    <property type="protein sequence ID" value="MBF4762067.1"/>
    <property type="molecule type" value="Genomic_DNA"/>
</dbReference>
<evidence type="ECO:0000256" key="5">
    <source>
        <dbReference type="RuleBase" id="RU000499"/>
    </source>
</evidence>
<feature type="active site" evidence="4">
    <location>
        <position position="36"/>
    </location>
</feature>
<evidence type="ECO:0000259" key="6">
    <source>
        <dbReference type="PROSITE" id="PS51352"/>
    </source>
</evidence>
<dbReference type="RefSeq" id="WP_194705222.1">
    <property type="nucleotide sequence ID" value="NZ_JADKPN010000001.1"/>
</dbReference>
<keyword evidence="8" id="KW-1185">Reference proteome</keyword>
<dbReference type="GO" id="GO:0004601">
    <property type="term" value="F:peroxidase activity"/>
    <property type="evidence" value="ECO:0007669"/>
    <property type="project" value="UniProtKB-KW"/>
</dbReference>
<dbReference type="SUPFAM" id="SSF52833">
    <property type="entry name" value="Thioredoxin-like"/>
    <property type="match status" value="1"/>
</dbReference>
<dbReference type="PROSITE" id="PS51352">
    <property type="entry name" value="THIOREDOXIN_2"/>
    <property type="match status" value="1"/>
</dbReference>
<organism evidence="7 8">
    <name type="scientific">Nocardioides islandensis</name>
    <dbReference type="NCBI Taxonomy" id="433663"/>
    <lineage>
        <taxon>Bacteria</taxon>
        <taxon>Bacillati</taxon>
        <taxon>Actinomycetota</taxon>
        <taxon>Actinomycetes</taxon>
        <taxon>Propionibacteriales</taxon>
        <taxon>Nocardioidaceae</taxon>
        <taxon>Nocardioides</taxon>
    </lineage>
</organism>
<protein>
    <recommendedName>
        <fullName evidence="5">Glutathione peroxidase</fullName>
    </recommendedName>
</protein>
<dbReference type="Proteomes" id="UP000640489">
    <property type="component" value="Unassembled WGS sequence"/>
</dbReference>
<reference evidence="7" key="1">
    <citation type="submission" date="2020-11" db="EMBL/GenBank/DDBJ databases">
        <title>Nocardioides sp. nov., isolated from Soil of Cynanchum wilfordii Hemsley rhizosphere.</title>
        <authorList>
            <person name="Lee J.-S."/>
            <person name="Suh M.K."/>
            <person name="Kim J.-S."/>
        </authorList>
    </citation>
    <scope>NUCLEOTIDE SEQUENCE</scope>
    <source>
        <strain evidence="7">KCTC 19275</strain>
    </source>
</reference>
<dbReference type="PRINTS" id="PR01011">
    <property type="entry name" value="GLUTPROXDASE"/>
</dbReference>
<dbReference type="InterPro" id="IPR036249">
    <property type="entry name" value="Thioredoxin-like_sf"/>
</dbReference>
<evidence type="ECO:0000256" key="3">
    <source>
        <dbReference type="ARBA" id="ARBA00023002"/>
    </source>
</evidence>
<dbReference type="PANTHER" id="PTHR11592">
    <property type="entry name" value="GLUTATHIONE PEROXIDASE"/>
    <property type="match status" value="1"/>
</dbReference>
<dbReference type="FunFam" id="3.40.30.10:FF:000010">
    <property type="entry name" value="Glutathione peroxidase"/>
    <property type="match status" value="1"/>
</dbReference>
<proteinExistence type="inferred from homology"/>
<accession>A0A930VCH1</accession>
<dbReference type="PROSITE" id="PS00460">
    <property type="entry name" value="GLUTATHIONE_PEROXID_1"/>
    <property type="match status" value="1"/>
</dbReference>
<gene>
    <name evidence="7" type="ORF">ISU07_02920</name>
</gene>
<dbReference type="InterPro" id="IPR000889">
    <property type="entry name" value="Glutathione_peroxidase"/>
</dbReference>
<evidence type="ECO:0000313" key="7">
    <source>
        <dbReference type="EMBL" id="MBF4762067.1"/>
    </source>
</evidence>
<dbReference type="Pfam" id="PF00255">
    <property type="entry name" value="GSHPx"/>
    <property type="match status" value="1"/>
</dbReference>
<keyword evidence="2 5" id="KW-0575">Peroxidase</keyword>
<keyword evidence="3 5" id="KW-0560">Oxidoreductase</keyword>
<evidence type="ECO:0000256" key="1">
    <source>
        <dbReference type="ARBA" id="ARBA00006926"/>
    </source>
</evidence>
<dbReference type="PIRSF" id="PIRSF000303">
    <property type="entry name" value="Glutathion_perox"/>
    <property type="match status" value="1"/>
</dbReference>
<dbReference type="CDD" id="cd00340">
    <property type="entry name" value="GSH_Peroxidase"/>
    <property type="match status" value="1"/>
</dbReference>
<dbReference type="PANTHER" id="PTHR11592:SF78">
    <property type="entry name" value="GLUTATHIONE PEROXIDASE"/>
    <property type="match status" value="1"/>
</dbReference>
<evidence type="ECO:0000313" key="8">
    <source>
        <dbReference type="Proteomes" id="UP000640489"/>
    </source>
</evidence>
<comment type="caution">
    <text evidence="7">The sequence shown here is derived from an EMBL/GenBank/DDBJ whole genome shotgun (WGS) entry which is preliminary data.</text>
</comment>
<evidence type="ECO:0000256" key="4">
    <source>
        <dbReference type="PIRSR" id="PIRSR000303-1"/>
    </source>
</evidence>
<dbReference type="AlphaFoldDB" id="A0A930VCH1"/>
<sequence>MTSLGDFHAQDITGADVDLSAYDGQVVLVVNVASQCGHTPQYAGLQELYDAKVGDGFTVLGFPCDQFGHQEPGTEAEIAEFCETAYGVTFPMFGKVEVNGDGAHPLYQWLRTEAPGRDGEDIEWNFTKFLVDRDGQVLRRYFFRKQPADLVDDIEKALAG</sequence>
<feature type="domain" description="Thioredoxin" evidence="6">
    <location>
        <begin position="1"/>
        <end position="159"/>
    </location>
</feature>
<dbReference type="GO" id="GO:0034599">
    <property type="term" value="P:cellular response to oxidative stress"/>
    <property type="evidence" value="ECO:0007669"/>
    <property type="project" value="TreeGrafter"/>
</dbReference>
<dbReference type="InterPro" id="IPR013766">
    <property type="entry name" value="Thioredoxin_domain"/>
</dbReference>
<dbReference type="InterPro" id="IPR029759">
    <property type="entry name" value="GPX_AS"/>
</dbReference>
<comment type="similarity">
    <text evidence="1 5">Belongs to the glutathione peroxidase family.</text>
</comment>
<dbReference type="Gene3D" id="3.40.30.10">
    <property type="entry name" value="Glutaredoxin"/>
    <property type="match status" value="1"/>
</dbReference>
<dbReference type="PROSITE" id="PS51355">
    <property type="entry name" value="GLUTATHIONE_PEROXID_3"/>
    <property type="match status" value="1"/>
</dbReference>
<evidence type="ECO:0000256" key="2">
    <source>
        <dbReference type="ARBA" id="ARBA00022559"/>
    </source>
</evidence>
<name>A0A930VCH1_9ACTN</name>